<dbReference type="PANTHER" id="PTHR24185:SF1">
    <property type="entry name" value="CALCIUM-INDEPENDENT PHOSPHOLIPASE A2-GAMMA"/>
    <property type="match status" value="1"/>
</dbReference>
<comment type="caution">
    <text evidence="7">The sequence shown here is derived from an EMBL/GenBank/DDBJ whole genome shotgun (WGS) entry which is preliminary data.</text>
</comment>
<dbReference type="AlphaFoldDB" id="A0A1S9D471"/>
<feature type="domain" description="PNPLA" evidence="6">
    <location>
        <begin position="553"/>
        <end position="744"/>
    </location>
</feature>
<dbReference type="InterPro" id="IPR002641">
    <property type="entry name" value="PNPLA_dom"/>
</dbReference>
<dbReference type="GO" id="GO:0016042">
    <property type="term" value="P:lipid catabolic process"/>
    <property type="evidence" value="ECO:0007669"/>
    <property type="project" value="UniProtKB-KW"/>
</dbReference>
<keyword evidence="3" id="KW-0443">Lipid metabolism</keyword>
<evidence type="ECO:0000259" key="6">
    <source>
        <dbReference type="PROSITE" id="PS51635"/>
    </source>
</evidence>
<keyword evidence="1" id="KW-0378">Hydrolase</keyword>
<protein>
    <submittedName>
        <fullName evidence="7">Patatin</fullName>
    </submittedName>
</protein>
<feature type="short sequence motif" description="GXGXXG" evidence="4">
    <location>
        <begin position="557"/>
        <end position="562"/>
    </location>
</feature>
<evidence type="ECO:0000256" key="5">
    <source>
        <dbReference type="SAM" id="MobiDB-lite"/>
    </source>
</evidence>
<dbReference type="OrthoDB" id="4509142at2759"/>
<evidence type="ECO:0000256" key="1">
    <source>
        <dbReference type="ARBA" id="ARBA00022801"/>
    </source>
</evidence>
<evidence type="ECO:0000313" key="7">
    <source>
        <dbReference type="EMBL" id="OOO03883.1"/>
    </source>
</evidence>
<keyword evidence="2" id="KW-0442">Lipid degradation</keyword>
<name>A0A1S9D471_ASPOZ</name>
<dbReference type="InterPro" id="IPR016035">
    <property type="entry name" value="Acyl_Trfase/lysoPLipase"/>
</dbReference>
<dbReference type="PANTHER" id="PTHR24185">
    <property type="entry name" value="CALCIUM-INDEPENDENT PHOSPHOLIPASE A2-GAMMA"/>
    <property type="match status" value="1"/>
</dbReference>
<organism evidence="7 8">
    <name type="scientific">Aspergillus oryzae</name>
    <name type="common">Yellow koji mold</name>
    <dbReference type="NCBI Taxonomy" id="5062"/>
    <lineage>
        <taxon>Eukaryota</taxon>
        <taxon>Fungi</taxon>
        <taxon>Dikarya</taxon>
        <taxon>Ascomycota</taxon>
        <taxon>Pezizomycotina</taxon>
        <taxon>Eurotiomycetes</taxon>
        <taxon>Eurotiomycetidae</taxon>
        <taxon>Eurotiales</taxon>
        <taxon>Aspergillaceae</taxon>
        <taxon>Aspergillus</taxon>
        <taxon>Aspergillus subgen. Circumdati</taxon>
    </lineage>
</organism>
<feature type="region of interest" description="Disordered" evidence="5">
    <location>
        <begin position="978"/>
        <end position="1017"/>
    </location>
</feature>
<feature type="short sequence motif" description="DGA/G" evidence="4">
    <location>
        <begin position="731"/>
        <end position="733"/>
    </location>
</feature>
<evidence type="ECO:0000256" key="2">
    <source>
        <dbReference type="ARBA" id="ARBA00022963"/>
    </source>
</evidence>
<comment type="caution">
    <text evidence="4">Lacks conserved residue(s) required for the propagation of feature annotation.</text>
</comment>
<dbReference type="Gene3D" id="3.40.1090.10">
    <property type="entry name" value="Cytosolic phospholipase A2 catalytic domain"/>
    <property type="match status" value="1"/>
</dbReference>
<evidence type="ECO:0000313" key="8">
    <source>
        <dbReference type="Proteomes" id="UP000190312"/>
    </source>
</evidence>
<feature type="region of interest" description="Disordered" evidence="5">
    <location>
        <begin position="52"/>
        <end position="159"/>
    </location>
</feature>
<evidence type="ECO:0000256" key="4">
    <source>
        <dbReference type="PROSITE-ProRule" id="PRU01161"/>
    </source>
</evidence>
<dbReference type="SUPFAM" id="SSF52151">
    <property type="entry name" value="FabD/lysophospholipase-like"/>
    <property type="match status" value="1"/>
</dbReference>
<sequence length="1017" mass="114007">MTFQLRDIREAFNDLLKEEFIRHYEHLIEFSDWYTKTSFTDEELSGLLSKYVQPPVTGKSSTKKPQTGDAEPAEEILESNPGAGPPKGEITTNSPKRRGKRATPAVPKTRGASSKPEEGTTTESRHSPKRRGRRATPAVPETPENKPASGRRGRPKKTSLVDTENGYTVLNTLDNDKGHEAAPNLRYREKTRFQLKEGQQRGSYVQHVAWAFSDVFCIRTASVSQAVLEICSWVLEAKSAIRDEIYIVIIVDDESNQSDKAAFLDAVRAHYKGRQQEVQVKNVDTRNNDPIDVDRFLSRIGVYFRKSAEEWSGEVDICNRLRDILRLTREQRTRNGHLWSLSTLTTLIEKFSSASRVRPSSFNPVTALRETYWPGKSLYEQSLLTEWLGFWAQARSSSQVLGPVLAKVFLEDAKLLPHGFRPSEVFHELYRSLCTEALGATTEGSLWGRDITLNTLCDAVVRSIETWDGRTAAYVRKLWANSPCSTLCCMCIWDRPKVLFHCGHGLCERDAWRYSVRQRPFECIAGFLYCPACGAKIHSKLRLRPLQAGYRVATFDGGGVMGVVSLISLETVTKKLPVHLQVHHYFDLIVGSIIAAALGIQQWPLRRCIDEFATTAHQVFQKSTPLVSLYKVIRCLWTGAKHSGASLYDALHNAFDSRSLSSQSKTLSDVRVAITATDSNGECRLSRSYTLAKPPEGTFPGRLLVGKNIALAIAESCAAPFYFPPVEGRRDGGLVANNPSAVARTEARCLSGGQIPDYAASFGTGTFEPGLDGRTTGPYLVPQWLRSLGGCIVQTFNADIIYARFRAQLTRREKERYHRINPVLPCSGVALDDATAIPDLERMTRKHMTQDLKMQQQVSDLCLPMLSCMFYPIISSPPCFDPHTGLYDVTVVIVSRWEDDARTSRQLQDCLDGACFLVQGWQYKSITPLEVLVTLSSPGESLHIELQLRDGRRHHISGLPRSIEKVLSDQYKPEVDMPRWKITGRKRRSAGPASSPQERRNTKRARGCHLPLSIKPT</sequence>
<gene>
    <name evidence="7" type="ORF">OAory_01095240</name>
</gene>
<dbReference type="Proteomes" id="UP000190312">
    <property type="component" value="Unassembled WGS sequence"/>
</dbReference>
<dbReference type="CDD" id="cd07199">
    <property type="entry name" value="Pat17_PNPLA8_PNPLA9_like"/>
    <property type="match status" value="1"/>
</dbReference>
<dbReference type="GO" id="GO:0016020">
    <property type="term" value="C:membrane"/>
    <property type="evidence" value="ECO:0007669"/>
    <property type="project" value="TreeGrafter"/>
</dbReference>
<dbReference type="GO" id="GO:0004620">
    <property type="term" value="F:phospholipase activity"/>
    <property type="evidence" value="ECO:0007669"/>
    <property type="project" value="TreeGrafter"/>
</dbReference>
<feature type="compositionally biased region" description="Basic and acidic residues" evidence="5">
    <location>
        <begin position="115"/>
        <end position="126"/>
    </location>
</feature>
<reference evidence="7 8" key="1">
    <citation type="submission" date="2016-10" db="EMBL/GenBank/DDBJ databases">
        <title>Genome sequencing of Aspergillus oryzae BCC7051.</title>
        <authorList>
            <person name="Thammarongtham C."/>
            <person name="Vorapreeda T."/>
            <person name="Nookaew I."/>
            <person name="Srisuk T."/>
            <person name="Land M."/>
            <person name="Jeennor S."/>
            <person name="Laoteng K."/>
        </authorList>
    </citation>
    <scope>NUCLEOTIDE SEQUENCE [LARGE SCALE GENOMIC DNA]</scope>
    <source>
        <strain evidence="7 8">BCC7051</strain>
    </source>
</reference>
<dbReference type="GO" id="GO:0046486">
    <property type="term" value="P:glycerolipid metabolic process"/>
    <property type="evidence" value="ECO:0007669"/>
    <property type="project" value="UniProtKB-ARBA"/>
</dbReference>
<dbReference type="PROSITE" id="PS51635">
    <property type="entry name" value="PNPLA"/>
    <property type="match status" value="1"/>
</dbReference>
<proteinExistence type="predicted"/>
<accession>A0A1S9D471</accession>
<dbReference type="EMBL" id="MKZY01000012">
    <property type="protein sequence ID" value="OOO03883.1"/>
    <property type="molecule type" value="Genomic_DNA"/>
</dbReference>
<dbReference type="GO" id="GO:0006631">
    <property type="term" value="P:fatty acid metabolic process"/>
    <property type="evidence" value="ECO:0007669"/>
    <property type="project" value="TreeGrafter"/>
</dbReference>
<dbReference type="Pfam" id="PF01734">
    <property type="entry name" value="Patatin"/>
    <property type="match status" value="1"/>
</dbReference>
<evidence type="ECO:0000256" key="3">
    <source>
        <dbReference type="ARBA" id="ARBA00023098"/>
    </source>
</evidence>